<dbReference type="GO" id="GO:0019843">
    <property type="term" value="F:rRNA binding"/>
    <property type="evidence" value="ECO:0007669"/>
    <property type="project" value="UniProtKB-KW"/>
</dbReference>
<keyword evidence="2" id="KW-0378">Hydrolase</keyword>
<proteinExistence type="inferred from homology"/>
<feature type="binding site" evidence="2">
    <location>
        <position position="284"/>
    </location>
    <ligand>
        <name>Zn(2+)</name>
        <dbReference type="ChEBI" id="CHEBI:29105"/>
    </ligand>
</feature>
<keyword evidence="2" id="KW-0862">Zinc</keyword>
<dbReference type="CDD" id="cd01854">
    <property type="entry name" value="YjeQ_EngC"/>
    <property type="match status" value="1"/>
</dbReference>
<keyword evidence="2" id="KW-0547">Nucleotide-binding</keyword>
<keyword evidence="2" id="KW-0479">Metal-binding</keyword>
<dbReference type="PANTHER" id="PTHR32120">
    <property type="entry name" value="SMALL RIBOSOMAL SUBUNIT BIOGENESIS GTPASE RSGA"/>
    <property type="match status" value="1"/>
</dbReference>
<evidence type="ECO:0000256" key="2">
    <source>
        <dbReference type="HAMAP-Rule" id="MF_01820"/>
    </source>
</evidence>
<dbReference type="InterPro" id="IPR027417">
    <property type="entry name" value="P-loop_NTPase"/>
</dbReference>
<comment type="function">
    <text evidence="2">One of several proteins that assist in the late maturation steps of the functional core of the 30S ribosomal subunit. Helps release RbfA from mature subunits. May play a role in the assembly of ribosomal proteins into the subunit. Circularly permuted GTPase that catalyzes slow GTP hydrolysis, GTPase activity is stimulated by the 30S ribosomal subunit.</text>
</comment>
<dbReference type="GO" id="GO:0042274">
    <property type="term" value="P:ribosomal small subunit biogenesis"/>
    <property type="evidence" value="ECO:0007669"/>
    <property type="project" value="UniProtKB-UniRule"/>
</dbReference>
<keyword evidence="1 2" id="KW-0690">Ribosome biogenesis</keyword>
<dbReference type="EC" id="3.6.1.-" evidence="2"/>
<sequence length="344" mass="36506">MTFSMTDLGWSNFFARQSGGAPEGVCFGRVAEVQRDMVTVLGPDGAVTCETKGGLSTAEIAVGDWVALSADGRIDHVLDRQTELSRRAAGTDARVQLIAANVDVLFITSSCNADFNAARLERYLALAQGAGCYPVIVLTKADTAEDPRDFAAQAEALAPMLTVLAVDARDPDGLAQVAAWCPKGQTAALVGSSGVGKTTLMNGLTGAGAETAGIREDDAKGRHTTTARFLRPMTNGGWLIDTPGMRALRLSDTGDGIDAVFADLAALALDCRFSDCTHSGEPGCAVQAAIDRGEVSAERLERWQKLVAEDARNSETLAQSRARDKSFGKMIRQVKSEMKRRGKY</sequence>
<evidence type="ECO:0000256" key="1">
    <source>
        <dbReference type="ARBA" id="ARBA00022517"/>
    </source>
</evidence>
<comment type="subunit">
    <text evidence="2">Monomer. Associates with 30S ribosomal subunit, binds 16S rRNA.</text>
</comment>
<evidence type="ECO:0000259" key="3">
    <source>
        <dbReference type="PROSITE" id="PS50936"/>
    </source>
</evidence>
<comment type="subcellular location">
    <subcellularLocation>
        <location evidence="2">Cytoplasm</location>
    </subcellularLocation>
</comment>
<dbReference type="HAMAP" id="MF_01820">
    <property type="entry name" value="GTPase_RsgA"/>
    <property type="match status" value="1"/>
</dbReference>
<keyword evidence="2" id="KW-0963">Cytoplasm</keyword>
<protein>
    <recommendedName>
        <fullName evidence="2">Small ribosomal subunit biogenesis GTPase RsgA</fullName>
        <ecNumber evidence="2">3.6.1.-</ecNumber>
    </recommendedName>
</protein>
<dbReference type="GO" id="GO:0005737">
    <property type="term" value="C:cytoplasm"/>
    <property type="evidence" value="ECO:0007669"/>
    <property type="project" value="UniProtKB-SubCell"/>
</dbReference>
<comment type="similarity">
    <text evidence="2">Belongs to the TRAFAC class YlqF/YawG GTPase family. RsgA subfamily.</text>
</comment>
<dbReference type="GO" id="GO:0005525">
    <property type="term" value="F:GTP binding"/>
    <property type="evidence" value="ECO:0007669"/>
    <property type="project" value="UniProtKB-UniRule"/>
</dbReference>
<feature type="binding site" evidence="2">
    <location>
        <begin position="191"/>
        <end position="199"/>
    </location>
    <ligand>
        <name>GTP</name>
        <dbReference type="ChEBI" id="CHEBI:37565"/>
    </ligand>
</feature>
<keyword evidence="2" id="KW-0342">GTP-binding</keyword>
<dbReference type="Pfam" id="PF03193">
    <property type="entry name" value="RsgA_GTPase"/>
    <property type="match status" value="1"/>
</dbReference>
<dbReference type="Gene3D" id="3.40.50.300">
    <property type="entry name" value="P-loop containing nucleotide triphosphate hydrolases"/>
    <property type="match status" value="1"/>
</dbReference>
<gene>
    <name evidence="2" type="primary">rsgA</name>
    <name evidence="4" type="ORF">ACMU_14160</name>
</gene>
<dbReference type="InterPro" id="IPR010914">
    <property type="entry name" value="RsgA_GTPase_dom"/>
</dbReference>
<feature type="domain" description="EngC GTPase" evidence="3">
    <location>
        <begin position="100"/>
        <end position="246"/>
    </location>
</feature>
<dbReference type="SUPFAM" id="SSF52540">
    <property type="entry name" value="P-loop containing nucleoside triphosphate hydrolases"/>
    <property type="match status" value="1"/>
</dbReference>
<keyword evidence="2" id="KW-0699">rRNA-binding</keyword>
<reference evidence="4 5" key="1">
    <citation type="submission" date="2014-03" db="EMBL/GenBank/DDBJ databases">
        <title>Draft Genome Sequence of Actibacterium mucosum KCTC 23349, a Marine Alphaproteobacterium with Complex Ionic Requirements Isolated from Mediterranean Seawater at Malvarrosa Beach, Valencia, Spain.</title>
        <authorList>
            <person name="Arahal D.R."/>
            <person name="Shao Z."/>
            <person name="Lai Q."/>
            <person name="Pujalte M.J."/>
        </authorList>
    </citation>
    <scope>NUCLEOTIDE SEQUENCE [LARGE SCALE GENOMIC DNA]</scope>
    <source>
        <strain evidence="4 5">KCTC 23349</strain>
    </source>
</reference>
<feature type="binding site" evidence="2">
    <location>
        <position position="276"/>
    </location>
    <ligand>
        <name>Zn(2+)</name>
        <dbReference type="ChEBI" id="CHEBI:29105"/>
    </ligand>
</feature>
<dbReference type="PANTHER" id="PTHR32120:SF10">
    <property type="entry name" value="SMALL RIBOSOMAL SUBUNIT BIOGENESIS GTPASE RSGA"/>
    <property type="match status" value="1"/>
</dbReference>
<comment type="cofactor">
    <cofactor evidence="2">
        <name>Zn(2+)</name>
        <dbReference type="ChEBI" id="CHEBI:29105"/>
    </cofactor>
    <text evidence="2">Binds 1 zinc ion per subunit.</text>
</comment>
<dbReference type="EMBL" id="JFKE01000005">
    <property type="protein sequence ID" value="KAJ54904.1"/>
    <property type="molecule type" value="Genomic_DNA"/>
</dbReference>
<accession>A0A037ZH40</accession>
<dbReference type="NCBIfam" id="TIGR00157">
    <property type="entry name" value="ribosome small subunit-dependent GTPase A"/>
    <property type="match status" value="1"/>
</dbReference>
<dbReference type="PROSITE" id="PS50936">
    <property type="entry name" value="ENGC_GTPASE"/>
    <property type="match status" value="1"/>
</dbReference>
<dbReference type="GO" id="GO:0003924">
    <property type="term" value="F:GTPase activity"/>
    <property type="evidence" value="ECO:0007669"/>
    <property type="project" value="UniProtKB-UniRule"/>
</dbReference>
<keyword evidence="2" id="KW-0694">RNA-binding</keyword>
<dbReference type="InterPro" id="IPR004881">
    <property type="entry name" value="Ribosome_biogen_GTPase_RsgA"/>
</dbReference>
<organism evidence="4 5">
    <name type="scientific">Actibacterium mucosum KCTC 23349</name>
    <dbReference type="NCBI Taxonomy" id="1454373"/>
    <lineage>
        <taxon>Bacteria</taxon>
        <taxon>Pseudomonadati</taxon>
        <taxon>Pseudomonadota</taxon>
        <taxon>Alphaproteobacteria</taxon>
        <taxon>Rhodobacterales</taxon>
        <taxon>Roseobacteraceae</taxon>
        <taxon>Actibacterium</taxon>
    </lineage>
</organism>
<dbReference type="AlphaFoldDB" id="A0A037ZH40"/>
<feature type="binding site" evidence="2">
    <location>
        <position position="271"/>
    </location>
    <ligand>
        <name>Zn(2+)</name>
        <dbReference type="ChEBI" id="CHEBI:29105"/>
    </ligand>
</feature>
<evidence type="ECO:0000313" key="5">
    <source>
        <dbReference type="Proteomes" id="UP000026249"/>
    </source>
</evidence>
<feature type="binding site" evidence="2">
    <location>
        <position position="278"/>
    </location>
    <ligand>
        <name>Zn(2+)</name>
        <dbReference type="ChEBI" id="CHEBI:29105"/>
    </ligand>
</feature>
<dbReference type="STRING" id="1454373.ACMU_14160"/>
<comment type="caution">
    <text evidence="4">The sequence shown here is derived from an EMBL/GenBank/DDBJ whole genome shotgun (WGS) entry which is preliminary data.</text>
</comment>
<keyword evidence="5" id="KW-1185">Reference proteome</keyword>
<feature type="binding site" evidence="2">
    <location>
        <begin position="139"/>
        <end position="142"/>
    </location>
    <ligand>
        <name>GTP</name>
        <dbReference type="ChEBI" id="CHEBI:37565"/>
    </ligand>
</feature>
<dbReference type="GO" id="GO:0046872">
    <property type="term" value="F:metal ion binding"/>
    <property type="evidence" value="ECO:0007669"/>
    <property type="project" value="UniProtKB-KW"/>
</dbReference>
<dbReference type="OrthoDB" id="9809485at2"/>
<name>A0A037ZH40_9RHOB</name>
<dbReference type="Proteomes" id="UP000026249">
    <property type="component" value="Unassembled WGS sequence"/>
</dbReference>
<evidence type="ECO:0000313" key="4">
    <source>
        <dbReference type="EMBL" id="KAJ54904.1"/>
    </source>
</evidence>
<dbReference type="Gene3D" id="1.10.40.50">
    <property type="entry name" value="Probable gtpase engc, domain 3"/>
    <property type="match status" value="1"/>
</dbReference>